<proteinExistence type="predicted"/>
<sequence>MGNVIYFVGVLLSCTVNAAMWQNLSSEWLEVPVGFAQAAEVIAGCRLILNIRDAASGGPNDTTISSTQGGVQYRLQHFLPRSDMDEA</sequence>
<dbReference type="HOGENOM" id="CLU_2483632_0_0_1"/>
<dbReference type="OrthoDB" id="3349377at2759"/>
<reference evidence="2 3" key="1">
    <citation type="submission" date="2014-04" db="EMBL/GenBank/DDBJ databases">
        <title>Evolutionary Origins and Diversification of the Mycorrhizal Mutualists.</title>
        <authorList>
            <consortium name="DOE Joint Genome Institute"/>
            <consortium name="Mycorrhizal Genomics Consortium"/>
            <person name="Kohler A."/>
            <person name="Kuo A."/>
            <person name="Nagy L.G."/>
            <person name="Floudas D."/>
            <person name="Copeland A."/>
            <person name="Barry K.W."/>
            <person name="Cichocki N."/>
            <person name="Veneault-Fourrey C."/>
            <person name="LaButti K."/>
            <person name="Lindquist E.A."/>
            <person name="Lipzen A."/>
            <person name="Lundell T."/>
            <person name="Morin E."/>
            <person name="Murat C."/>
            <person name="Riley R."/>
            <person name="Ohm R."/>
            <person name="Sun H."/>
            <person name="Tunlid A."/>
            <person name="Henrissat B."/>
            <person name="Grigoriev I.V."/>
            <person name="Hibbett D.S."/>
            <person name="Martin F."/>
        </authorList>
    </citation>
    <scope>NUCLEOTIDE SEQUENCE [LARGE SCALE GENOMIC DNA]</scope>
    <source>
        <strain evidence="2 3">MD-312</strain>
    </source>
</reference>
<evidence type="ECO:0000256" key="1">
    <source>
        <dbReference type="SAM" id="SignalP"/>
    </source>
</evidence>
<accession>A0A0C9V286</accession>
<keyword evidence="3" id="KW-1185">Reference proteome</keyword>
<evidence type="ECO:0000313" key="2">
    <source>
        <dbReference type="EMBL" id="KIJ59359.1"/>
    </source>
</evidence>
<protein>
    <submittedName>
        <fullName evidence="2">Uncharacterized protein</fullName>
    </submittedName>
</protein>
<feature type="chain" id="PRO_5002205146" evidence="1">
    <location>
        <begin position="19"/>
        <end position="87"/>
    </location>
</feature>
<gene>
    <name evidence="2" type="ORF">HYDPIDRAFT_118565</name>
</gene>
<keyword evidence="1" id="KW-0732">Signal</keyword>
<evidence type="ECO:0000313" key="3">
    <source>
        <dbReference type="Proteomes" id="UP000053820"/>
    </source>
</evidence>
<dbReference type="Proteomes" id="UP000053820">
    <property type="component" value="Unassembled WGS sequence"/>
</dbReference>
<dbReference type="EMBL" id="KN839889">
    <property type="protein sequence ID" value="KIJ59359.1"/>
    <property type="molecule type" value="Genomic_DNA"/>
</dbReference>
<dbReference type="AlphaFoldDB" id="A0A0C9V286"/>
<feature type="signal peptide" evidence="1">
    <location>
        <begin position="1"/>
        <end position="18"/>
    </location>
</feature>
<name>A0A0C9V286_9AGAM</name>
<organism evidence="2 3">
    <name type="scientific">Hydnomerulius pinastri MD-312</name>
    <dbReference type="NCBI Taxonomy" id="994086"/>
    <lineage>
        <taxon>Eukaryota</taxon>
        <taxon>Fungi</taxon>
        <taxon>Dikarya</taxon>
        <taxon>Basidiomycota</taxon>
        <taxon>Agaricomycotina</taxon>
        <taxon>Agaricomycetes</taxon>
        <taxon>Agaricomycetidae</taxon>
        <taxon>Boletales</taxon>
        <taxon>Boletales incertae sedis</taxon>
        <taxon>Leucogyrophana</taxon>
    </lineage>
</organism>